<dbReference type="PANTHER" id="PTHR11679">
    <property type="entry name" value="VESICLE PROTEIN SORTING-ASSOCIATED"/>
    <property type="match status" value="1"/>
</dbReference>
<proteinExistence type="inferred from homology"/>
<feature type="transmembrane region" description="Helical" evidence="3">
    <location>
        <begin position="606"/>
        <end position="624"/>
    </location>
</feature>
<comment type="similarity">
    <text evidence="1">Belongs to the STXBP/unc-18/SEC1 family.</text>
</comment>
<feature type="region of interest" description="Disordered" evidence="2">
    <location>
        <begin position="556"/>
        <end position="586"/>
    </location>
</feature>
<evidence type="ECO:0000256" key="3">
    <source>
        <dbReference type="SAM" id="Phobius"/>
    </source>
</evidence>
<feature type="region of interest" description="Disordered" evidence="2">
    <location>
        <begin position="281"/>
        <end position="309"/>
    </location>
</feature>
<keyword evidence="3" id="KW-1133">Transmembrane helix</keyword>
<evidence type="ECO:0000256" key="2">
    <source>
        <dbReference type="SAM" id="MobiDB-lite"/>
    </source>
</evidence>
<keyword evidence="3" id="KW-0812">Transmembrane</keyword>
<dbReference type="Gene3D" id="3.40.50.1910">
    <property type="match status" value="3"/>
</dbReference>
<keyword evidence="3" id="KW-0472">Membrane</keyword>
<dbReference type="InterPro" id="IPR043154">
    <property type="entry name" value="Sec-1-like_dom1"/>
</dbReference>
<dbReference type="InterPro" id="IPR043127">
    <property type="entry name" value="Sec-1-like_dom3a"/>
</dbReference>
<accession>A0A7S2DGE7</accession>
<organism evidence="4">
    <name type="scientific">Octactis speculum</name>
    <dbReference type="NCBI Taxonomy" id="3111310"/>
    <lineage>
        <taxon>Eukaryota</taxon>
        <taxon>Sar</taxon>
        <taxon>Stramenopiles</taxon>
        <taxon>Ochrophyta</taxon>
        <taxon>Dictyochophyceae</taxon>
        <taxon>Dictyochales</taxon>
        <taxon>Dictyochaceae</taxon>
        <taxon>Octactis</taxon>
    </lineage>
</organism>
<evidence type="ECO:0000256" key="1">
    <source>
        <dbReference type="ARBA" id="ARBA00009884"/>
    </source>
</evidence>
<dbReference type="GO" id="GO:0016192">
    <property type="term" value="P:vesicle-mediated transport"/>
    <property type="evidence" value="ECO:0007669"/>
    <property type="project" value="InterPro"/>
</dbReference>
<evidence type="ECO:0000313" key="4">
    <source>
        <dbReference type="EMBL" id="CAD9452372.1"/>
    </source>
</evidence>
<gene>
    <name evidence="4" type="ORF">DSPE1174_LOCUS21712</name>
</gene>
<dbReference type="Gene3D" id="3.90.830.10">
    <property type="entry name" value="Syntaxin Binding Protein 1, Chain A, domain 2"/>
    <property type="match status" value="1"/>
</dbReference>
<dbReference type="InterPro" id="IPR043155">
    <property type="entry name" value="VPS33_dom3b"/>
</dbReference>
<dbReference type="SUPFAM" id="SSF56815">
    <property type="entry name" value="Sec1/munc18-like (SM) proteins"/>
    <property type="match status" value="1"/>
</dbReference>
<dbReference type="Gene3D" id="1.25.40.850">
    <property type="match status" value="1"/>
</dbReference>
<dbReference type="AlphaFoldDB" id="A0A7S2DGE7"/>
<dbReference type="Gene3D" id="3.40.50.2060">
    <property type="match status" value="1"/>
</dbReference>
<evidence type="ECO:0008006" key="5">
    <source>
        <dbReference type="Google" id="ProtNLM"/>
    </source>
</evidence>
<dbReference type="InterPro" id="IPR001619">
    <property type="entry name" value="Sec1-like"/>
</dbReference>
<dbReference type="EMBL" id="HBGS01042131">
    <property type="protein sequence ID" value="CAD9452372.1"/>
    <property type="molecule type" value="Transcribed_RNA"/>
</dbReference>
<sequence>MAPASLADAPINLQAIRDDERSELVEILEMHHGEKHLVLDKKISGLLSHILSEAPKLLQDNGVVQISELGSEIQDEDKEYEHVIFFVRPVIEHMKAISRQILMSRRKQKNQSGESRYSIYFSPHKTLMCEQVLEDEGVLDFVEPLGEYQLNLIPLDTDLISLELDGCFRDCKLEGDMSSLQAVTQSLIKLRSFYGLIPNVKSIGPLSRNVCNKLMRNEQAHAASKSDPSTPPLIDTLILIDREVDLVTPLVTPLTYEGLIDELIGIKNTVIKVDKKIAGTEENKDGNKPEAAQQAPPQSGAGGGGASEEKATIALNSNDKCYVEIRDLNIEQLGPYLGQKAKEIRGMYDGFRSNKDATMTEIHDFVKQIPGLTTKYKSLNQHINLTEEIKRTTDGAAFRLRWNTERALLEGDSCLDVMEEMIAMQEPQLSVLRLVCLQSLTNGGIRTAKFDFIRRELIQTYGYELLFTLNNLEKVGMIRRREMQWMDSGPTWSTVRRALALINERVSAVRPDDIAYVSSGYAPLSVRLVQIAVKPGWSAYASTLQLLPRPAMEFTQQSDDDEQQIPNMNRSASERPTGPPPASVPYAPSAPAIDALPFQPAKKIMVVYYIGGVTFMEIAALRFLSVQPDFPFQILICTTKLINGNSLMKTLLYDMPSEASAHGV</sequence>
<reference evidence="4" key="1">
    <citation type="submission" date="2021-01" db="EMBL/GenBank/DDBJ databases">
        <authorList>
            <person name="Corre E."/>
            <person name="Pelletier E."/>
            <person name="Niang G."/>
            <person name="Scheremetjew M."/>
            <person name="Finn R."/>
            <person name="Kale V."/>
            <person name="Holt S."/>
            <person name="Cochrane G."/>
            <person name="Meng A."/>
            <person name="Brown T."/>
            <person name="Cohen L."/>
        </authorList>
    </citation>
    <scope>NUCLEOTIDE SEQUENCE</scope>
    <source>
        <strain evidence="4">CCMP1381</strain>
    </source>
</reference>
<dbReference type="InterPro" id="IPR036045">
    <property type="entry name" value="Sec1-like_sf"/>
</dbReference>
<dbReference type="InterPro" id="IPR027482">
    <property type="entry name" value="Sec1-like_dom2"/>
</dbReference>
<feature type="compositionally biased region" description="Low complexity" evidence="2">
    <location>
        <begin position="289"/>
        <end position="299"/>
    </location>
</feature>
<name>A0A7S2DGE7_9STRA</name>
<protein>
    <recommendedName>
        <fullName evidence="5">Vacuolar protein sorting-associated protein 33A</fullName>
    </recommendedName>
</protein>
<dbReference type="Pfam" id="PF00995">
    <property type="entry name" value="Sec1"/>
    <property type="match status" value="1"/>
</dbReference>